<dbReference type="EMBL" id="MF600313">
    <property type="protein sequence ID" value="AVN58353.1"/>
    <property type="molecule type" value="Genomic_DNA"/>
</dbReference>
<feature type="transmembrane region" description="Helical" evidence="2">
    <location>
        <begin position="29"/>
        <end position="52"/>
    </location>
</feature>
<dbReference type="RefSeq" id="WP_155921824.1">
    <property type="nucleotide sequence ID" value="NZ_MZMR01000001.1"/>
</dbReference>
<evidence type="ECO:0000313" key="3">
    <source>
        <dbReference type="EMBL" id="AVN58353.1"/>
    </source>
</evidence>
<dbReference type="AlphaFoldDB" id="A0A343VR29"/>
<evidence type="ECO:0000256" key="1">
    <source>
        <dbReference type="SAM" id="MobiDB-lite"/>
    </source>
</evidence>
<reference evidence="3" key="1">
    <citation type="journal article" date="2018" name="Front. Microbiol.">
        <title>Beyond the Limits: tRNA Array Units in Mycobacterium Genomes.</title>
        <authorList>
            <person name="Morgado S.M."/>
            <person name="Vicente A.C."/>
        </authorList>
    </citation>
    <scope>NUCLEOTIDE SEQUENCE</scope>
    <source>
        <strain evidence="3">CBMA 213</strain>
        <plasmid evidence="3">pCBMA213_1</plasmid>
    </source>
</reference>
<keyword evidence="2" id="KW-0812">Transmembrane</keyword>
<sequence length="284" mass="28782">MMQARGNSSGLLSTDGDSWRAPRQRIRPLHVTAVVLAVLMLAAGAWAIIWIANDSKTPPPPPPVATGPKSLTTLETAGITALLNSQRSGPHALNGTVAANGRSFGIQLAYMADGSTGSGTLTAGGLRGDILVDQGVIYLRGDQPFWAALGVSGPPPAPPGWTVLPPDFLGGKVFVTPGTWLAALAPTNTARLDGATYFSGRADASARVTDAGITYIHVFGINADIRAITPAEVTGPAALVGAEHGPGVPLGRTPSGEWTLAPAVPPVLPPAPTTAAAPPAPPTS</sequence>
<gene>
    <name evidence="3" type="ORF">B5P44_p00058</name>
</gene>
<keyword evidence="2" id="KW-1133">Transmembrane helix</keyword>
<evidence type="ECO:0000256" key="2">
    <source>
        <dbReference type="SAM" id="Phobius"/>
    </source>
</evidence>
<geneLocation type="plasmid" evidence="3">
    <name>pCBMA213_1</name>
</geneLocation>
<protein>
    <submittedName>
        <fullName evidence="3">Uncharacterized protein</fullName>
    </submittedName>
</protein>
<keyword evidence="3" id="KW-0614">Plasmid</keyword>
<organism evidence="3">
    <name type="scientific">Mycolicibacterium sp. CBMA 213</name>
    <dbReference type="NCBI Taxonomy" id="1968788"/>
    <lineage>
        <taxon>Bacteria</taxon>
        <taxon>Bacillati</taxon>
        <taxon>Actinomycetota</taxon>
        <taxon>Actinomycetes</taxon>
        <taxon>Mycobacteriales</taxon>
        <taxon>Mycobacteriaceae</taxon>
        <taxon>Mycolicibacterium</taxon>
    </lineage>
</organism>
<keyword evidence="2" id="KW-0472">Membrane</keyword>
<feature type="compositionally biased region" description="Pro residues" evidence="1">
    <location>
        <begin position="263"/>
        <end position="284"/>
    </location>
</feature>
<accession>A0A343VR29</accession>
<proteinExistence type="predicted"/>
<feature type="region of interest" description="Disordered" evidence="1">
    <location>
        <begin position="254"/>
        <end position="284"/>
    </location>
</feature>
<name>A0A343VR29_9MYCO</name>